<evidence type="ECO:0000313" key="2">
    <source>
        <dbReference type="Proteomes" id="UP000654345"/>
    </source>
</evidence>
<accession>A0ABQ3UQ22</accession>
<protein>
    <submittedName>
        <fullName evidence="1">Uncharacterized protein</fullName>
    </submittedName>
</protein>
<organism evidence="1 2">
    <name type="scientific">Ktedonobacter robiniae</name>
    <dbReference type="NCBI Taxonomy" id="2778365"/>
    <lineage>
        <taxon>Bacteria</taxon>
        <taxon>Bacillati</taxon>
        <taxon>Chloroflexota</taxon>
        <taxon>Ktedonobacteria</taxon>
        <taxon>Ktedonobacterales</taxon>
        <taxon>Ktedonobacteraceae</taxon>
        <taxon>Ktedonobacter</taxon>
    </lineage>
</organism>
<sequence>MKETARAAKVFLAGNDVRLELQGCYLSCLTCNLIAEEETDRGTDCWPDVAGFFVFDKDLSLTDRCVYNTFTSTTILRILTVGDGP</sequence>
<reference evidence="1 2" key="1">
    <citation type="journal article" date="2021" name="Int. J. Syst. Evol. Microbiol.">
        <title>Reticulibacter mediterranei gen. nov., sp. nov., within the new family Reticulibacteraceae fam. nov., and Ktedonospora formicarum gen. nov., sp. nov., Ktedonobacter robiniae sp. nov., Dictyobacter formicarum sp. nov. and Dictyobacter arantiisoli sp. nov., belonging to the class Ktedonobacteria.</title>
        <authorList>
            <person name="Yabe S."/>
            <person name="Zheng Y."/>
            <person name="Wang C.M."/>
            <person name="Sakai Y."/>
            <person name="Abe K."/>
            <person name="Yokota A."/>
            <person name="Donadio S."/>
            <person name="Cavaletti L."/>
            <person name="Monciardini P."/>
        </authorList>
    </citation>
    <scope>NUCLEOTIDE SEQUENCE [LARGE SCALE GENOMIC DNA]</scope>
    <source>
        <strain evidence="1 2">SOSP1-30</strain>
    </source>
</reference>
<gene>
    <name evidence="1" type="ORF">KSB_32560</name>
</gene>
<keyword evidence="2" id="KW-1185">Reference proteome</keyword>
<comment type="caution">
    <text evidence="1">The sequence shown here is derived from an EMBL/GenBank/DDBJ whole genome shotgun (WGS) entry which is preliminary data.</text>
</comment>
<proteinExistence type="predicted"/>
<evidence type="ECO:0000313" key="1">
    <source>
        <dbReference type="EMBL" id="GHO54781.1"/>
    </source>
</evidence>
<name>A0ABQ3UQ22_9CHLR</name>
<dbReference type="Proteomes" id="UP000654345">
    <property type="component" value="Unassembled WGS sequence"/>
</dbReference>
<dbReference type="EMBL" id="BNJG01000001">
    <property type="protein sequence ID" value="GHO54781.1"/>
    <property type="molecule type" value="Genomic_DNA"/>
</dbReference>